<dbReference type="AlphaFoldDB" id="A0A0G2YFW8"/>
<dbReference type="Gene3D" id="3.40.50.150">
    <property type="entry name" value="Vaccinia Virus protein VP39"/>
    <property type="match status" value="1"/>
</dbReference>
<evidence type="ECO:0000256" key="2">
    <source>
        <dbReference type="ARBA" id="ARBA00022679"/>
    </source>
</evidence>
<dbReference type="NCBIfam" id="TIGR03534">
    <property type="entry name" value="RF_mod_PrmC"/>
    <property type="match status" value="1"/>
</dbReference>
<accession>A0A0G2YFW8</accession>
<sequence length="247" mass="26978">MLSIDRATLYARLPDPAPPGTVERYRDLIARRAAGEPVAYITGHREFMGLDFLVDRRVLIPRPETEYLVEWALAWLRERSGDRLVVDVGTGSGAIAVSLAAHANNPTLRVVGSDRSLDALRVAATNRDRLAPGRVEFVAGDLLSWCRPGIDLVLANLPYLRPDQAHAGIAWEPELALYAGETGFGLYEQLLPQVAARLRPGGAVGCEIDPSQRAIALATARAHFPTARITIRPDLAGLDRYLIIETT</sequence>
<evidence type="ECO:0000259" key="4">
    <source>
        <dbReference type="Pfam" id="PF13847"/>
    </source>
</evidence>
<dbReference type="InterPro" id="IPR050320">
    <property type="entry name" value="N5-glutamine_MTase"/>
</dbReference>
<feature type="domain" description="Methyltransferase" evidence="4">
    <location>
        <begin position="85"/>
        <end position="156"/>
    </location>
</feature>
<feature type="domain" description="Release factor glutamine methyltransferase N-terminal" evidence="5">
    <location>
        <begin position="2"/>
        <end position="43"/>
    </location>
</feature>
<dbReference type="PANTHER" id="PTHR18895">
    <property type="entry name" value="HEMK METHYLTRANSFERASE"/>
    <property type="match status" value="1"/>
</dbReference>
<keyword evidence="2 6" id="KW-0808">Transferase</keyword>
<dbReference type="InterPro" id="IPR040758">
    <property type="entry name" value="PrmC_N"/>
</dbReference>
<dbReference type="NCBIfam" id="TIGR00536">
    <property type="entry name" value="hemK_fam"/>
    <property type="match status" value="1"/>
</dbReference>
<dbReference type="EMBL" id="KP892657">
    <property type="protein sequence ID" value="AKI85272.1"/>
    <property type="molecule type" value="Genomic_DNA"/>
</dbReference>
<dbReference type="InterPro" id="IPR004556">
    <property type="entry name" value="HemK-like"/>
</dbReference>
<protein>
    <submittedName>
        <fullName evidence="6">Protein-N(5)-glutamine methyltransferase</fullName>
    </submittedName>
</protein>
<name>A0A0G2YFW8_9ZZZZ</name>
<dbReference type="GO" id="GO:0032259">
    <property type="term" value="P:methylation"/>
    <property type="evidence" value="ECO:0007669"/>
    <property type="project" value="UniProtKB-KW"/>
</dbReference>
<keyword evidence="3" id="KW-0949">S-adenosyl-L-methionine</keyword>
<dbReference type="Pfam" id="PF17827">
    <property type="entry name" value="PrmC_N"/>
    <property type="match status" value="1"/>
</dbReference>
<organism evidence="6">
    <name type="scientific">uncultured organism</name>
    <dbReference type="NCBI Taxonomy" id="155900"/>
    <lineage>
        <taxon>unclassified sequences</taxon>
        <taxon>environmental samples</taxon>
    </lineage>
</organism>
<evidence type="ECO:0000256" key="1">
    <source>
        <dbReference type="ARBA" id="ARBA00022603"/>
    </source>
</evidence>
<dbReference type="GO" id="GO:0008276">
    <property type="term" value="F:protein methyltransferase activity"/>
    <property type="evidence" value="ECO:0007669"/>
    <property type="project" value="InterPro"/>
</dbReference>
<keyword evidence="1 6" id="KW-0489">Methyltransferase</keyword>
<evidence type="ECO:0000256" key="3">
    <source>
        <dbReference type="ARBA" id="ARBA00022691"/>
    </source>
</evidence>
<reference evidence="6" key="1">
    <citation type="journal article" date="2015" name="Front. Microbiol.">
        <title>Identification of novel esterase-active enzymes from hot environments by use of the host bacterium Thermus thermophilus.</title>
        <authorList>
            <person name="Leis B."/>
            <person name="Angelov A."/>
            <person name="Mientus M."/>
            <person name="Li H."/>
            <person name="Pham V.T."/>
            <person name="Lauinger B."/>
            <person name="Bongen P."/>
            <person name="Pietruszka J."/>
            <person name="Goncalves L.G."/>
            <person name="Santos H."/>
            <person name="Liebl W."/>
        </authorList>
    </citation>
    <scope>NUCLEOTIDE SEQUENCE</scope>
</reference>
<dbReference type="InterPro" id="IPR019874">
    <property type="entry name" value="RF_methyltr_PrmC"/>
</dbReference>
<dbReference type="PANTHER" id="PTHR18895:SF74">
    <property type="entry name" value="MTRF1L RELEASE FACTOR GLUTAMINE METHYLTRANSFERASE"/>
    <property type="match status" value="1"/>
</dbReference>
<proteinExistence type="inferred from homology"/>
<dbReference type="InterPro" id="IPR025714">
    <property type="entry name" value="Methyltranfer_dom"/>
</dbReference>
<dbReference type="SUPFAM" id="SSF53335">
    <property type="entry name" value="S-adenosyl-L-methionine-dependent methyltransferases"/>
    <property type="match status" value="1"/>
</dbReference>
<dbReference type="Pfam" id="PF13847">
    <property type="entry name" value="Methyltransf_31"/>
    <property type="match status" value="1"/>
</dbReference>
<dbReference type="HAMAP" id="MF_02126">
    <property type="entry name" value="RF_methyltr_PrmC"/>
    <property type="match status" value="1"/>
</dbReference>
<dbReference type="Gene3D" id="1.10.8.10">
    <property type="entry name" value="DNA helicase RuvA subunit, C-terminal domain"/>
    <property type="match status" value="1"/>
</dbReference>
<dbReference type="InterPro" id="IPR029063">
    <property type="entry name" value="SAM-dependent_MTases_sf"/>
</dbReference>
<dbReference type="CDD" id="cd02440">
    <property type="entry name" value="AdoMet_MTases"/>
    <property type="match status" value="1"/>
</dbReference>
<evidence type="ECO:0000313" key="6">
    <source>
        <dbReference type="EMBL" id="AKI85272.1"/>
    </source>
</evidence>
<evidence type="ECO:0000259" key="5">
    <source>
        <dbReference type="Pfam" id="PF17827"/>
    </source>
</evidence>